<evidence type="ECO:0000256" key="1">
    <source>
        <dbReference type="ARBA" id="ARBA00004651"/>
    </source>
</evidence>
<feature type="transmembrane region" description="Helical" evidence="6">
    <location>
        <begin position="88"/>
        <end position="109"/>
    </location>
</feature>
<dbReference type="InterPro" id="IPR056569">
    <property type="entry name" value="ArlJ-like"/>
</dbReference>
<evidence type="ECO:0000256" key="6">
    <source>
        <dbReference type="SAM" id="Phobius"/>
    </source>
</evidence>
<dbReference type="Proteomes" id="UP000675968">
    <property type="component" value="Unassembled WGS sequence"/>
</dbReference>
<sequence>MNPVKKITIPFAPMPFSSLEKLSEPFTGLGAMFSGLFPMLDLELEQADMKLSSERYMAIAILTGIFHFVLWTLVGVFFMFYLAPDLMFTAPPTIGIMAAGLVFIQIAFYPKIQIKKKVRDVERNLIFGLRTITIQIRSGVSLFGALQLVAYGAYGTLSAELKRSVDEINAGYPEEEALQRAAIRTPSVFFRRSLWQIVNGLKAGADISLVLTELVSTMTKEQVIQIKKYGADLRMLSLIYMMLGVIIPALGLTLMVILSTFPESPIDENLLWGFLGAIMISQFMYVGIIKSKRPSLMAED</sequence>
<name>A0A8T4L6D0_9ARCH</name>
<dbReference type="PANTHER" id="PTHR35402:SF1">
    <property type="entry name" value="TYPE II SECRETION SYSTEM PROTEIN GSPF DOMAIN-CONTAINING PROTEIN"/>
    <property type="match status" value="1"/>
</dbReference>
<keyword evidence="3 6" id="KW-0812">Transmembrane</keyword>
<evidence type="ECO:0000313" key="8">
    <source>
        <dbReference type="EMBL" id="MBS3062187.1"/>
    </source>
</evidence>
<evidence type="ECO:0000256" key="3">
    <source>
        <dbReference type="ARBA" id="ARBA00022692"/>
    </source>
</evidence>
<accession>A0A8T4L6D0</accession>
<evidence type="ECO:0000256" key="5">
    <source>
        <dbReference type="ARBA" id="ARBA00023136"/>
    </source>
</evidence>
<gene>
    <name evidence="8" type="ORF">J4215_06415</name>
</gene>
<proteinExistence type="predicted"/>
<evidence type="ECO:0000256" key="2">
    <source>
        <dbReference type="ARBA" id="ARBA00022475"/>
    </source>
</evidence>
<dbReference type="Pfam" id="PF00482">
    <property type="entry name" value="T2SSF"/>
    <property type="match status" value="1"/>
</dbReference>
<dbReference type="InterPro" id="IPR018076">
    <property type="entry name" value="T2SS_GspF_dom"/>
</dbReference>
<protein>
    <submittedName>
        <fullName evidence="8">Type II secretion system F family protein</fullName>
    </submittedName>
</protein>
<feature type="transmembrane region" description="Helical" evidence="6">
    <location>
        <begin position="270"/>
        <end position="288"/>
    </location>
</feature>
<dbReference type="GO" id="GO:0005886">
    <property type="term" value="C:plasma membrane"/>
    <property type="evidence" value="ECO:0007669"/>
    <property type="project" value="UniProtKB-SubCell"/>
</dbReference>
<feature type="domain" description="Type II secretion system protein GspF" evidence="7">
    <location>
        <begin position="129"/>
        <end position="253"/>
    </location>
</feature>
<organism evidence="8 9">
    <name type="scientific">Candidatus Iainarchaeum sp</name>
    <dbReference type="NCBI Taxonomy" id="3101447"/>
    <lineage>
        <taxon>Archaea</taxon>
        <taxon>Candidatus Iainarchaeota</taxon>
        <taxon>Candidatus Iainarchaeia</taxon>
        <taxon>Candidatus Iainarchaeales</taxon>
        <taxon>Candidatus Iainarchaeaceae</taxon>
        <taxon>Candidatus Iainarchaeum</taxon>
    </lineage>
</organism>
<dbReference type="AlphaFoldDB" id="A0A8T4L6D0"/>
<dbReference type="PANTHER" id="PTHR35402">
    <property type="entry name" value="INTEGRAL MEMBRANE PROTEIN-RELATED"/>
    <property type="match status" value="1"/>
</dbReference>
<evidence type="ECO:0000256" key="4">
    <source>
        <dbReference type="ARBA" id="ARBA00022989"/>
    </source>
</evidence>
<comment type="caution">
    <text evidence="8">The sequence shown here is derived from an EMBL/GenBank/DDBJ whole genome shotgun (WGS) entry which is preliminary data.</text>
</comment>
<dbReference type="EMBL" id="JAGVWC010000014">
    <property type="protein sequence ID" value="MBS3062187.1"/>
    <property type="molecule type" value="Genomic_DNA"/>
</dbReference>
<feature type="transmembrane region" description="Helical" evidence="6">
    <location>
        <begin position="238"/>
        <end position="258"/>
    </location>
</feature>
<keyword evidence="2" id="KW-1003">Cell membrane</keyword>
<evidence type="ECO:0000313" key="9">
    <source>
        <dbReference type="Proteomes" id="UP000675968"/>
    </source>
</evidence>
<keyword evidence="4 6" id="KW-1133">Transmembrane helix</keyword>
<keyword evidence="5 6" id="KW-0472">Membrane</keyword>
<feature type="transmembrane region" description="Helical" evidence="6">
    <location>
        <begin position="56"/>
        <end position="82"/>
    </location>
</feature>
<comment type="subcellular location">
    <subcellularLocation>
        <location evidence="1">Cell membrane</location>
        <topology evidence="1">Multi-pass membrane protein</topology>
    </subcellularLocation>
</comment>
<reference evidence="8" key="2">
    <citation type="submission" date="2021-05" db="EMBL/GenBank/DDBJ databases">
        <title>Protein family content uncovers lineage relationships and bacterial pathway maintenance mechanisms in DPANN archaea.</title>
        <authorList>
            <person name="Castelle C.J."/>
            <person name="Meheust R."/>
            <person name="Jaffe A.L."/>
            <person name="Seitz K."/>
            <person name="Gong X."/>
            <person name="Baker B.J."/>
            <person name="Banfield J.F."/>
        </authorList>
    </citation>
    <scope>NUCLEOTIDE SEQUENCE</scope>
    <source>
        <strain evidence="8">RIFCSPLOWO2_01_FULL_AR10_48_17</strain>
    </source>
</reference>
<reference evidence="8" key="1">
    <citation type="submission" date="2021-03" db="EMBL/GenBank/DDBJ databases">
        <authorList>
            <person name="Jaffe A."/>
        </authorList>
    </citation>
    <scope>NUCLEOTIDE SEQUENCE</scope>
    <source>
        <strain evidence="8">RIFCSPLOWO2_01_FULL_AR10_48_17</strain>
    </source>
</reference>
<evidence type="ECO:0000259" key="7">
    <source>
        <dbReference type="Pfam" id="PF00482"/>
    </source>
</evidence>